<reference evidence="2" key="1">
    <citation type="submission" date="2023-06" db="EMBL/GenBank/DDBJ databases">
        <title>Genome-scale phylogeny and comparative genomics of the fungal order Sordariales.</title>
        <authorList>
            <consortium name="Lawrence Berkeley National Laboratory"/>
            <person name="Hensen N."/>
            <person name="Bonometti L."/>
            <person name="Westerberg I."/>
            <person name="Brannstrom I.O."/>
            <person name="Guillou S."/>
            <person name="Cros-Aarteil S."/>
            <person name="Calhoun S."/>
            <person name="Haridas S."/>
            <person name="Kuo A."/>
            <person name="Mondo S."/>
            <person name="Pangilinan J."/>
            <person name="Riley R."/>
            <person name="Labutti K."/>
            <person name="Andreopoulos B."/>
            <person name="Lipzen A."/>
            <person name="Chen C."/>
            <person name="Yanf M."/>
            <person name="Daum C."/>
            <person name="Ng V."/>
            <person name="Clum A."/>
            <person name="Steindorff A."/>
            <person name="Ohm R."/>
            <person name="Martin F."/>
            <person name="Silar P."/>
            <person name="Natvig D."/>
            <person name="Lalanne C."/>
            <person name="Gautier V."/>
            <person name="Ament-Velasquez S.L."/>
            <person name="Kruys A."/>
            <person name="Hutchinson M.I."/>
            <person name="Powell A.J."/>
            <person name="Barry K."/>
            <person name="Miller A.N."/>
            <person name="Grigoriev I.V."/>
            <person name="Debuchy R."/>
            <person name="Gladieux P."/>
            <person name="Thoren M.H."/>
            <person name="Johannesson H."/>
        </authorList>
    </citation>
    <scope>NUCLEOTIDE SEQUENCE</scope>
    <source>
        <strain evidence="2">PSN4</strain>
    </source>
</reference>
<feature type="region of interest" description="Disordered" evidence="1">
    <location>
        <begin position="1"/>
        <end position="32"/>
    </location>
</feature>
<organism evidence="2 3">
    <name type="scientific">Echria macrotheca</name>
    <dbReference type="NCBI Taxonomy" id="438768"/>
    <lineage>
        <taxon>Eukaryota</taxon>
        <taxon>Fungi</taxon>
        <taxon>Dikarya</taxon>
        <taxon>Ascomycota</taxon>
        <taxon>Pezizomycotina</taxon>
        <taxon>Sordariomycetes</taxon>
        <taxon>Sordariomycetidae</taxon>
        <taxon>Sordariales</taxon>
        <taxon>Schizotheciaceae</taxon>
        <taxon>Echria</taxon>
    </lineage>
</organism>
<accession>A0AAJ0F3M0</accession>
<comment type="caution">
    <text evidence="2">The sequence shown here is derived from an EMBL/GenBank/DDBJ whole genome shotgun (WGS) entry which is preliminary data.</text>
</comment>
<feature type="compositionally biased region" description="Polar residues" evidence="1">
    <location>
        <begin position="18"/>
        <end position="27"/>
    </location>
</feature>
<proteinExistence type="predicted"/>
<gene>
    <name evidence="2" type="ORF">QBC47DRAFT_57085</name>
</gene>
<sequence length="209" mass="22240">MRKQMAAAAQSPPRDCKSTLNSASFTLTPDDKRGLMTSRQVFRIETRPSGVPIPSCGSSAAGMATEHAIDRKRLAHVRSGVAEGRLEAGSHWAPACQETQQSERGGAVAVRLTGSRMPCGTPAGGAFAQIEPQVCHCTPVSPISSPGRTSPWLADGNWAASRICPVSSGDIRWRTAPAWAWKCCPYQSHGTEPPILSVPQSPLHSSQRS</sequence>
<evidence type="ECO:0000313" key="3">
    <source>
        <dbReference type="Proteomes" id="UP001239445"/>
    </source>
</evidence>
<dbReference type="EMBL" id="MU839839">
    <property type="protein sequence ID" value="KAK1752412.1"/>
    <property type="molecule type" value="Genomic_DNA"/>
</dbReference>
<keyword evidence="3" id="KW-1185">Reference proteome</keyword>
<name>A0AAJ0F3M0_9PEZI</name>
<evidence type="ECO:0000313" key="2">
    <source>
        <dbReference type="EMBL" id="KAK1752412.1"/>
    </source>
</evidence>
<dbReference type="AlphaFoldDB" id="A0AAJ0F3M0"/>
<evidence type="ECO:0000256" key="1">
    <source>
        <dbReference type="SAM" id="MobiDB-lite"/>
    </source>
</evidence>
<dbReference type="Proteomes" id="UP001239445">
    <property type="component" value="Unassembled WGS sequence"/>
</dbReference>
<protein>
    <submittedName>
        <fullName evidence="2">Uncharacterized protein</fullName>
    </submittedName>
</protein>